<protein>
    <submittedName>
        <fullName evidence="2">Crotonobetainyl-CoA:carnitine CoA-transferase CaiB</fullName>
    </submittedName>
</protein>
<evidence type="ECO:0000313" key="2">
    <source>
        <dbReference type="EMBL" id="SJZ50983.1"/>
    </source>
</evidence>
<dbReference type="Gene3D" id="3.30.1540.10">
    <property type="entry name" value="formyl-coa transferase, domain 3"/>
    <property type="match status" value="1"/>
</dbReference>
<evidence type="ECO:0000313" key="3">
    <source>
        <dbReference type="Proteomes" id="UP000190092"/>
    </source>
</evidence>
<dbReference type="AlphaFoldDB" id="A0A1T4L8L2"/>
<dbReference type="InterPro" id="IPR003673">
    <property type="entry name" value="CoA-Trfase_fam_III"/>
</dbReference>
<dbReference type="EMBL" id="FUWJ01000001">
    <property type="protein sequence ID" value="SJZ50983.1"/>
    <property type="molecule type" value="Genomic_DNA"/>
</dbReference>
<keyword evidence="1 2" id="KW-0808">Transferase</keyword>
<sequence>MSARPSPGALDGVRIVDLTQMLAGPFCTMLLADQGAEVVKVEPLDGDHTRIVGPYHPEDRLKAFGGYFASVNRNKKSIAIDLKRPEGRDLVKRLCKDADAVVENYRGGVMERLGLSYEILRQENPRLVYATIRGFGDRRTGASPYSDWPAYDVVAQAFGGVMAITGPDKDTPMKVGPGIGDLMPATMCAVGILSAIFRAHKTGQGQFVDVSMVDAILSMCERIVHQHAYTGGVPAPEGNHHPLLCPFGMFPAKDGFVTIAAHADAHWPILCRLIGRPEMGTDPRLGTVQDRRANQDEIIEAVSDFTRRHTKQELLKHFGGQVPFGPVNDVRDVFADPHFAVRDMVVRVPHPGLEEPTAIAGVAIKMTETPGRVRHRAPLLGEHTDEYLQSIGCDAGEIARLRADKIVA</sequence>
<dbReference type="Proteomes" id="UP000190092">
    <property type="component" value="Unassembled WGS sequence"/>
</dbReference>
<keyword evidence="3" id="KW-1185">Reference proteome</keyword>
<dbReference type="InterPro" id="IPR050483">
    <property type="entry name" value="CoA-transferase_III_domain"/>
</dbReference>
<gene>
    <name evidence="2" type="ORF">SAMN02745126_01414</name>
</gene>
<reference evidence="3" key="1">
    <citation type="submission" date="2017-02" db="EMBL/GenBank/DDBJ databases">
        <authorList>
            <person name="Varghese N."/>
            <person name="Submissions S."/>
        </authorList>
    </citation>
    <scope>NUCLEOTIDE SEQUENCE [LARGE SCALE GENOMIC DNA]</scope>
    <source>
        <strain evidence="3">ATCC 27094</strain>
    </source>
</reference>
<accession>A0A1T4L8L2</accession>
<evidence type="ECO:0000256" key="1">
    <source>
        <dbReference type="ARBA" id="ARBA00022679"/>
    </source>
</evidence>
<dbReference type="PANTHER" id="PTHR48207">
    <property type="entry name" value="SUCCINATE--HYDROXYMETHYLGLUTARATE COA-TRANSFERASE"/>
    <property type="match status" value="1"/>
</dbReference>
<dbReference type="RefSeq" id="WP_085933046.1">
    <property type="nucleotide sequence ID" value="NZ_FUWJ01000001.1"/>
</dbReference>
<proteinExistence type="predicted"/>
<dbReference type="GO" id="GO:0008410">
    <property type="term" value="F:CoA-transferase activity"/>
    <property type="evidence" value="ECO:0007669"/>
    <property type="project" value="TreeGrafter"/>
</dbReference>
<name>A0A1T4L8L2_9HYPH</name>
<dbReference type="SUPFAM" id="SSF89796">
    <property type="entry name" value="CoA-transferase family III (CaiB/BaiF)"/>
    <property type="match status" value="1"/>
</dbReference>
<dbReference type="PANTHER" id="PTHR48207:SF3">
    <property type="entry name" value="SUCCINATE--HYDROXYMETHYLGLUTARATE COA-TRANSFERASE"/>
    <property type="match status" value="1"/>
</dbReference>
<dbReference type="Pfam" id="PF02515">
    <property type="entry name" value="CoA_transf_3"/>
    <property type="match status" value="1"/>
</dbReference>
<dbReference type="OrthoDB" id="9781472at2"/>
<dbReference type="InterPro" id="IPR044855">
    <property type="entry name" value="CoA-Trfase_III_dom3_sf"/>
</dbReference>
<dbReference type="InterPro" id="IPR023606">
    <property type="entry name" value="CoA-Trfase_III_dom_1_sf"/>
</dbReference>
<dbReference type="Gene3D" id="3.40.50.10540">
    <property type="entry name" value="Crotonobetainyl-coa:carnitine coa-transferase, domain 1"/>
    <property type="match status" value="1"/>
</dbReference>
<dbReference type="STRING" id="225324.SAMN02745126_01414"/>
<organism evidence="2 3">
    <name type="scientific">Enhydrobacter aerosaccus</name>
    <dbReference type="NCBI Taxonomy" id="225324"/>
    <lineage>
        <taxon>Bacteria</taxon>
        <taxon>Pseudomonadati</taxon>
        <taxon>Pseudomonadota</taxon>
        <taxon>Alphaproteobacteria</taxon>
        <taxon>Hyphomicrobiales</taxon>
        <taxon>Enhydrobacter</taxon>
    </lineage>
</organism>